<accession>A0A0F8YVM3</accession>
<name>A0A0F8YVM3_9ZZZZ</name>
<evidence type="ECO:0000313" key="1">
    <source>
        <dbReference type="EMBL" id="KKK58144.1"/>
    </source>
</evidence>
<protein>
    <submittedName>
        <fullName evidence="1">Uncharacterized protein</fullName>
    </submittedName>
</protein>
<reference evidence="1" key="1">
    <citation type="journal article" date="2015" name="Nature">
        <title>Complex archaea that bridge the gap between prokaryotes and eukaryotes.</title>
        <authorList>
            <person name="Spang A."/>
            <person name="Saw J.H."/>
            <person name="Jorgensen S.L."/>
            <person name="Zaremba-Niedzwiedzka K."/>
            <person name="Martijn J."/>
            <person name="Lind A.E."/>
            <person name="van Eijk R."/>
            <person name="Schleper C."/>
            <person name="Guy L."/>
            <person name="Ettema T.J."/>
        </authorList>
    </citation>
    <scope>NUCLEOTIDE SEQUENCE</scope>
</reference>
<gene>
    <name evidence="1" type="ORF">LCGC14_3047400</name>
</gene>
<dbReference type="AlphaFoldDB" id="A0A0F8YVM3"/>
<comment type="caution">
    <text evidence="1">The sequence shown here is derived from an EMBL/GenBank/DDBJ whole genome shotgun (WGS) entry which is preliminary data.</text>
</comment>
<proteinExistence type="predicted"/>
<organism evidence="1">
    <name type="scientific">marine sediment metagenome</name>
    <dbReference type="NCBI Taxonomy" id="412755"/>
    <lineage>
        <taxon>unclassified sequences</taxon>
        <taxon>metagenomes</taxon>
        <taxon>ecological metagenomes</taxon>
    </lineage>
</organism>
<sequence>MSTYADNIREWRKLLPVEYDEAEMVKKQAQRLIEWLYDPEPSELGWVASRRVKTEGLADEAINWGDLGVMDVVSTSEGFLMHVEEADPDCPNFCRWLAEKLAGWGWKVEVITEW</sequence>
<dbReference type="EMBL" id="LAZR01064125">
    <property type="protein sequence ID" value="KKK58144.1"/>
    <property type="molecule type" value="Genomic_DNA"/>
</dbReference>